<dbReference type="Proteomes" id="UP000198548">
    <property type="component" value="Unassembled WGS sequence"/>
</dbReference>
<dbReference type="PANTHER" id="PTHR30106">
    <property type="entry name" value="INNER MEMBRANE PROTEIN YEIH-RELATED"/>
    <property type="match status" value="1"/>
</dbReference>
<comment type="subcellular location">
    <subcellularLocation>
        <location evidence="1">Cell membrane</location>
        <topology evidence="1">Multi-pass membrane protein</topology>
    </subcellularLocation>
</comment>
<evidence type="ECO:0000256" key="4">
    <source>
        <dbReference type="ARBA" id="ARBA00022692"/>
    </source>
</evidence>
<keyword evidence="11" id="KW-1185">Reference proteome</keyword>
<evidence type="ECO:0000313" key="11">
    <source>
        <dbReference type="Proteomes" id="UP000321425"/>
    </source>
</evidence>
<dbReference type="RefSeq" id="WP_246119077.1">
    <property type="nucleotide sequence ID" value="NZ_BJUX01000002.1"/>
</dbReference>
<dbReference type="PANTHER" id="PTHR30106:SF1">
    <property type="entry name" value="UPF0324 MEMBRANE PROTEIN FN0533"/>
    <property type="match status" value="1"/>
</dbReference>
<feature type="transmembrane region" description="Helical" evidence="7">
    <location>
        <begin position="312"/>
        <end position="334"/>
    </location>
</feature>
<dbReference type="EMBL" id="FOBL01000013">
    <property type="protein sequence ID" value="SEL86076.1"/>
    <property type="molecule type" value="Genomic_DNA"/>
</dbReference>
<evidence type="ECO:0000256" key="5">
    <source>
        <dbReference type="ARBA" id="ARBA00022989"/>
    </source>
</evidence>
<keyword evidence="6 7" id="KW-0472">Membrane</keyword>
<feature type="transmembrane region" description="Helical" evidence="7">
    <location>
        <begin position="91"/>
        <end position="110"/>
    </location>
</feature>
<evidence type="ECO:0000256" key="7">
    <source>
        <dbReference type="SAM" id="Phobius"/>
    </source>
</evidence>
<evidence type="ECO:0000313" key="9">
    <source>
        <dbReference type="EMBL" id="SEL86076.1"/>
    </source>
</evidence>
<evidence type="ECO:0000313" key="10">
    <source>
        <dbReference type="Proteomes" id="UP000198548"/>
    </source>
</evidence>
<dbReference type="EMBL" id="BJUX01000002">
    <property type="protein sequence ID" value="GEK88196.1"/>
    <property type="molecule type" value="Genomic_DNA"/>
</dbReference>
<name>A0A1H7TNY5_9LACT</name>
<feature type="transmembrane region" description="Helical" evidence="7">
    <location>
        <begin position="30"/>
        <end position="46"/>
    </location>
</feature>
<dbReference type="Proteomes" id="UP000321425">
    <property type="component" value="Unassembled WGS sequence"/>
</dbReference>
<feature type="transmembrane region" description="Helical" evidence="7">
    <location>
        <begin position="286"/>
        <end position="305"/>
    </location>
</feature>
<feature type="transmembrane region" description="Helical" evidence="7">
    <location>
        <begin position="181"/>
        <end position="203"/>
    </location>
</feature>
<sequence length="335" mass="36281">MQQKLKVLPGIILSLMIAILAVYIESILPGHYIGSTVIAMFLGILFRTVYYDEDRLQEGVQYASKKILKGAIILLGASLNFSIILEVGSQTLLVLVFTLLTAFGGGYLLGRLFNINWKLSNMIAAGTAICGGSAIAALAPVIEAEDSDVSYAISSTFLFDVLMIVLYPIIGTLLSLSDTFFGYWAGTSINDTSSVVAASFAFSEVAGEVATMVKLTRTLAIIPTVLIFSTIYYRKKREQPHLRKARVSLSGLVPWFIIIFVLMALFNSVGLISPEISGGMKTVSRFLMVVALAAIGLKTNISVFIKTGFKPFIHGFILSSLVVVVSYIVVFFVIG</sequence>
<evidence type="ECO:0000256" key="3">
    <source>
        <dbReference type="ARBA" id="ARBA00022475"/>
    </source>
</evidence>
<keyword evidence="4 7" id="KW-0812">Transmembrane</keyword>
<evidence type="ECO:0000256" key="1">
    <source>
        <dbReference type="ARBA" id="ARBA00004651"/>
    </source>
</evidence>
<keyword evidence="3" id="KW-1003">Cell membrane</keyword>
<reference evidence="9 10" key="1">
    <citation type="submission" date="2016-10" db="EMBL/GenBank/DDBJ databases">
        <authorList>
            <person name="de Groot N.N."/>
        </authorList>
    </citation>
    <scope>NUCLEOTIDE SEQUENCE [LARGE SCALE GENOMIC DNA]</scope>
    <source>
        <strain evidence="9 10">DSM 19182</strain>
    </source>
</reference>
<dbReference type="STRING" id="426703.SAMN04488100_11340"/>
<comment type="similarity">
    <text evidence="2">Belongs to the UPF0324 family.</text>
</comment>
<organism evidence="9 10">
    <name type="scientific">Alkalibacterium putridalgicola</name>
    <dbReference type="NCBI Taxonomy" id="426703"/>
    <lineage>
        <taxon>Bacteria</taxon>
        <taxon>Bacillati</taxon>
        <taxon>Bacillota</taxon>
        <taxon>Bacilli</taxon>
        <taxon>Lactobacillales</taxon>
        <taxon>Carnobacteriaceae</taxon>
        <taxon>Alkalibacterium</taxon>
    </lineage>
</organism>
<dbReference type="Pfam" id="PF03601">
    <property type="entry name" value="Cons_hypoth698"/>
    <property type="match status" value="1"/>
</dbReference>
<dbReference type="GO" id="GO:0005886">
    <property type="term" value="C:plasma membrane"/>
    <property type="evidence" value="ECO:0007669"/>
    <property type="project" value="UniProtKB-SubCell"/>
</dbReference>
<evidence type="ECO:0000256" key="6">
    <source>
        <dbReference type="ARBA" id="ARBA00023136"/>
    </source>
</evidence>
<evidence type="ECO:0000313" key="8">
    <source>
        <dbReference type="EMBL" id="GEK88196.1"/>
    </source>
</evidence>
<gene>
    <name evidence="8" type="ORF">APU01nite_02350</name>
    <name evidence="9" type="ORF">SAMN04488100_11340</name>
</gene>
<feature type="transmembrane region" description="Helical" evidence="7">
    <location>
        <begin position="67"/>
        <end position="85"/>
    </location>
</feature>
<feature type="transmembrane region" description="Helical" evidence="7">
    <location>
        <begin position="7"/>
        <end position="24"/>
    </location>
</feature>
<proteinExistence type="inferred from homology"/>
<dbReference type="InterPro" id="IPR018383">
    <property type="entry name" value="UPF0324_pro"/>
</dbReference>
<feature type="transmembrane region" description="Helical" evidence="7">
    <location>
        <begin position="215"/>
        <end position="233"/>
    </location>
</feature>
<protein>
    <submittedName>
        <fullName evidence="9">Conserved hypothetical integral membrane protein</fullName>
    </submittedName>
</protein>
<feature type="transmembrane region" description="Helical" evidence="7">
    <location>
        <begin position="149"/>
        <end position="169"/>
    </location>
</feature>
<feature type="transmembrane region" description="Helical" evidence="7">
    <location>
        <begin position="122"/>
        <end position="143"/>
    </location>
</feature>
<dbReference type="AlphaFoldDB" id="A0A1H7TNY5"/>
<reference evidence="8 11" key="2">
    <citation type="submission" date="2019-07" db="EMBL/GenBank/DDBJ databases">
        <title>Whole genome shotgun sequence of Alkalibacterium putridalgicola NBRC 103243.</title>
        <authorList>
            <person name="Hosoyama A."/>
            <person name="Uohara A."/>
            <person name="Ohji S."/>
            <person name="Ichikawa N."/>
        </authorList>
    </citation>
    <scope>NUCLEOTIDE SEQUENCE [LARGE SCALE GENOMIC DNA]</scope>
    <source>
        <strain evidence="8 11">NBRC 103243</strain>
    </source>
</reference>
<keyword evidence="5 7" id="KW-1133">Transmembrane helix</keyword>
<accession>A0A1H7TNY5</accession>
<evidence type="ECO:0000256" key="2">
    <source>
        <dbReference type="ARBA" id="ARBA00007977"/>
    </source>
</evidence>
<feature type="transmembrane region" description="Helical" evidence="7">
    <location>
        <begin position="245"/>
        <end position="266"/>
    </location>
</feature>